<dbReference type="EMBL" id="VSSQ01050495">
    <property type="protein sequence ID" value="MPN04582.1"/>
    <property type="molecule type" value="Genomic_DNA"/>
</dbReference>
<feature type="domain" description="IrrE N-terminal-like" evidence="1">
    <location>
        <begin position="13"/>
        <end position="125"/>
    </location>
</feature>
<protein>
    <recommendedName>
        <fullName evidence="1">IrrE N-terminal-like domain-containing protein</fullName>
    </recommendedName>
</protein>
<comment type="caution">
    <text evidence="2">The sequence shown here is derived from an EMBL/GenBank/DDBJ whole genome shotgun (WGS) entry which is preliminary data.</text>
</comment>
<evidence type="ECO:0000259" key="1">
    <source>
        <dbReference type="Pfam" id="PF06114"/>
    </source>
</evidence>
<name>A0A645ETP0_9ZZZZ</name>
<dbReference type="Pfam" id="PF06114">
    <property type="entry name" value="Peptidase_M78"/>
    <property type="match status" value="1"/>
</dbReference>
<proteinExistence type="predicted"/>
<organism evidence="2">
    <name type="scientific">bioreactor metagenome</name>
    <dbReference type="NCBI Taxonomy" id="1076179"/>
    <lineage>
        <taxon>unclassified sequences</taxon>
        <taxon>metagenomes</taxon>
        <taxon>ecological metagenomes</taxon>
    </lineage>
</organism>
<reference evidence="2" key="1">
    <citation type="submission" date="2019-08" db="EMBL/GenBank/DDBJ databases">
        <authorList>
            <person name="Kucharzyk K."/>
            <person name="Murdoch R.W."/>
            <person name="Higgins S."/>
            <person name="Loffler F."/>
        </authorList>
    </citation>
    <scope>NUCLEOTIDE SEQUENCE</scope>
</reference>
<evidence type="ECO:0000313" key="2">
    <source>
        <dbReference type="EMBL" id="MPN04582.1"/>
    </source>
</evidence>
<sequence length="157" mass="17875">MDRIEELTIEAGERGIEVHEREIPVPGMSAAYIKTETGEHIIIRQDGTQAERACWLAGELGHHYTGSDRRLHYNAADDWRAEAKARKWAHDRLLSPDAIRTAARNTDDIYEIAFTLNVSVEFLRESIDWYMARGLWSPDVPPEESNGEKTSVNTIPE</sequence>
<dbReference type="AlphaFoldDB" id="A0A645ETP0"/>
<gene>
    <name evidence="2" type="ORF">SDC9_151823</name>
</gene>
<dbReference type="InterPro" id="IPR010359">
    <property type="entry name" value="IrrE_HExxH"/>
</dbReference>
<accession>A0A645ETP0</accession>